<sequence>MWDDSKDAHGGNEMASALLKWVTIDTRVRDIMVRSGGQTIKVAGTVSDWSYSRGGVCQLGLSLRGSTTTPSLRFTIYM</sequence>
<reference evidence="1 2" key="1">
    <citation type="journal article" date="2019" name="Commun. Biol.">
        <title>The bagworm genome reveals a unique fibroin gene that provides high tensile strength.</title>
        <authorList>
            <person name="Kono N."/>
            <person name="Nakamura H."/>
            <person name="Ohtoshi R."/>
            <person name="Tomita M."/>
            <person name="Numata K."/>
            <person name="Arakawa K."/>
        </authorList>
    </citation>
    <scope>NUCLEOTIDE SEQUENCE [LARGE SCALE GENOMIC DNA]</scope>
</reference>
<dbReference type="AlphaFoldDB" id="A0A4C1SAT5"/>
<organism evidence="1 2">
    <name type="scientific">Eumeta variegata</name>
    <name type="common">Bagworm moth</name>
    <name type="synonym">Eumeta japonica</name>
    <dbReference type="NCBI Taxonomy" id="151549"/>
    <lineage>
        <taxon>Eukaryota</taxon>
        <taxon>Metazoa</taxon>
        <taxon>Ecdysozoa</taxon>
        <taxon>Arthropoda</taxon>
        <taxon>Hexapoda</taxon>
        <taxon>Insecta</taxon>
        <taxon>Pterygota</taxon>
        <taxon>Neoptera</taxon>
        <taxon>Endopterygota</taxon>
        <taxon>Lepidoptera</taxon>
        <taxon>Glossata</taxon>
        <taxon>Ditrysia</taxon>
        <taxon>Tineoidea</taxon>
        <taxon>Psychidae</taxon>
        <taxon>Oiketicinae</taxon>
        <taxon>Eumeta</taxon>
    </lineage>
</organism>
<dbReference type="EMBL" id="BGZK01000002">
    <property type="protein sequence ID" value="GBO99221.1"/>
    <property type="molecule type" value="Genomic_DNA"/>
</dbReference>
<dbReference type="Proteomes" id="UP000299102">
    <property type="component" value="Unassembled WGS sequence"/>
</dbReference>
<evidence type="ECO:0000313" key="1">
    <source>
        <dbReference type="EMBL" id="GBO99221.1"/>
    </source>
</evidence>
<protein>
    <submittedName>
        <fullName evidence="1">Uncharacterized protein</fullName>
    </submittedName>
</protein>
<accession>A0A4C1SAT5</accession>
<keyword evidence="2" id="KW-1185">Reference proteome</keyword>
<gene>
    <name evidence="1" type="ORF">EVAR_509_1</name>
</gene>
<comment type="caution">
    <text evidence="1">The sequence shown here is derived from an EMBL/GenBank/DDBJ whole genome shotgun (WGS) entry which is preliminary data.</text>
</comment>
<proteinExistence type="predicted"/>
<name>A0A4C1SAT5_EUMVA</name>
<evidence type="ECO:0000313" key="2">
    <source>
        <dbReference type="Proteomes" id="UP000299102"/>
    </source>
</evidence>